<keyword evidence="3" id="KW-1185">Reference proteome</keyword>
<evidence type="ECO:0000313" key="3">
    <source>
        <dbReference type="Proteomes" id="UP000808914"/>
    </source>
</evidence>
<dbReference type="Proteomes" id="UP000808914">
    <property type="component" value="Unassembled WGS sequence"/>
</dbReference>
<name>A0ABS2PXF3_9BACL</name>
<accession>A0ABS2PXF3</accession>
<dbReference type="InterPro" id="IPR011990">
    <property type="entry name" value="TPR-like_helical_dom_sf"/>
</dbReference>
<dbReference type="Gene3D" id="1.25.40.10">
    <property type="entry name" value="Tetratricopeptide repeat domain"/>
    <property type="match status" value="1"/>
</dbReference>
<gene>
    <name evidence="2" type="ORF">JOD45_000950</name>
</gene>
<dbReference type="SUPFAM" id="SSF48452">
    <property type="entry name" value="TPR-like"/>
    <property type="match status" value="1"/>
</dbReference>
<keyword evidence="1" id="KW-0802">TPR repeat</keyword>
<dbReference type="PROSITE" id="PS50005">
    <property type="entry name" value="TPR"/>
    <property type="match status" value="1"/>
</dbReference>
<evidence type="ECO:0000313" key="2">
    <source>
        <dbReference type="EMBL" id="MBM7644743.1"/>
    </source>
</evidence>
<dbReference type="SUPFAM" id="SSF116965">
    <property type="entry name" value="Hypothetical protein MPN330"/>
    <property type="match status" value="1"/>
</dbReference>
<evidence type="ECO:0000256" key="1">
    <source>
        <dbReference type="PROSITE-ProRule" id="PRU00339"/>
    </source>
</evidence>
<dbReference type="RefSeq" id="WP_205002700.1">
    <property type="nucleotide sequence ID" value="NZ_JAFBER010000004.1"/>
</dbReference>
<organism evidence="2 3">
    <name type="scientific">Scopulibacillus daqui</name>
    <dbReference type="NCBI Taxonomy" id="1469162"/>
    <lineage>
        <taxon>Bacteria</taxon>
        <taxon>Bacillati</taxon>
        <taxon>Bacillota</taxon>
        <taxon>Bacilli</taxon>
        <taxon>Bacillales</taxon>
        <taxon>Sporolactobacillaceae</taxon>
        <taxon>Scopulibacillus</taxon>
    </lineage>
</organism>
<reference evidence="2 3" key="1">
    <citation type="submission" date="2021-01" db="EMBL/GenBank/DDBJ databases">
        <title>Genomic Encyclopedia of Type Strains, Phase IV (KMG-IV): sequencing the most valuable type-strain genomes for metagenomic binning, comparative biology and taxonomic classification.</title>
        <authorList>
            <person name="Goeker M."/>
        </authorList>
    </citation>
    <scope>NUCLEOTIDE SEQUENCE [LARGE SCALE GENOMIC DNA]</scope>
    <source>
        <strain evidence="2 3">DSM 28236</strain>
    </source>
</reference>
<dbReference type="Pfam" id="PF14559">
    <property type="entry name" value="TPR_19"/>
    <property type="match status" value="1"/>
</dbReference>
<proteinExistence type="predicted"/>
<dbReference type="InterPro" id="IPR019734">
    <property type="entry name" value="TPR_rpt"/>
</dbReference>
<protein>
    <submittedName>
        <fullName evidence="2">Tetratricopeptide (TPR) repeat protein</fullName>
    </submittedName>
</protein>
<sequence length="342" mass="39793">MKRKHMARKVDSKLVLFPHLEERLVERGIEKLKDKKYKEAKVLFEQLYDIDPDHPQAAYGLSVCYVELGDYEKAEAITSEMLKRDIGNYYDVLRLHMTILIQRRRYQEVIAMAEAILEEDETPPEIESMLRQLAEFCRVRLTETHTSHPSEDDAPVRKLDLSELHHPDPEKQWLAVQNLNNRLSSDEEQELTEFLSSSTGDPFIKTLVLKLLKARGRKGTVTVAKMGETFKVNLDGDHLFYEDFKDQVSQRIQRALMSENPTLCELAEQIWQHFIVASFPKPLEPMKPDIWAGACSLYTHQINGVDIDEDKFFHQFNVPVNKVKEQALFIKKVEEMSSENNF</sequence>
<comment type="caution">
    <text evidence="2">The sequence shown here is derived from an EMBL/GenBank/DDBJ whole genome shotgun (WGS) entry which is preliminary data.</text>
</comment>
<feature type="repeat" description="TPR" evidence="1">
    <location>
        <begin position="21"/>
        <end position="54"/>
    </location>
</feature>
<dbReference type="EMBL" id="JAFBER010000004">
    <property type="protein sequence ID" value="MBM7644743.1"/>
    <property type="molecule type" value="Genomic_DNA"/>
</dbReference>